<dbReference type="EMBL" id="CP098502">
    <property type="protein sequence ID" value="UTI64737.1"/>
    <property type="molecule type" value="Genomic_DNA"/>
</dbReference>
<keyword evidence="2" id="KW-1185">Reference proteome</keyword>
<dbReference type="InterPro" id="IPR013078">
    <property type="entry name" value="His_Pase_superF_clade-1"/>
</dbReference>
<accession>A0ABY5DVL7</accession>
<dbReference type="SMART" id="SM00855">
    <property type="entry name" value="PGAM"/>
    <property type="match status" value="1"/>
</dbReference>
<dbReference type="InterPro" id="IPR029033">
    <property type="entry name" value="His_PPase_superfam"/>
</dbReference>
<dbReference type="Pfam" id="PF00300">
    <property type="entry name" value="His_Phos_1"/>
    <property type="match status" value="1"/>
</dbReference>
<dbReference type="PANTHER" id="PTHR48100:SF1">
    <property type="entry name" value="HISTIDINE PHOSPHATASE FAMILY PROTEIN-RELATED"/>
    <property type="match status" value="1"/>
</dbReference>
<gene>
    <name evidence="1" type="ORF">NBH00_00665</name>
</gene>
<dbReference type="RefSeq" id="WP_254571435.1">
    <property type="nucleotide sequence ID" value="NZ_CP098502.1"/>
</dbReference>
<evidence type="ECO:0000313" key="2">
    <source>
        <dbReference type="Proteomes" id="UP001056035"/>
    </source>
</evidence>
<dbReference type="InterPro" id="IPR050275">
    <property type="entry name" value="PGM_Phosphatase"/>
</dbReference>
<dbReference type="Gene3D" id="3.40.50.1240">
    <property type="entry name" value="Phosphoglycerate mutase-like"/>
    <property type="match status" value="1"/>
</dbReference>
<name>A0ABY5DVL7_9ACTN</name>
<evidence type="ECO:0000313" key="1">
    <source>
        <dbReference type="EMBL" id="UTI64737.1"/>
    </source>
</evidence>
<reference evidence="1 2" key="1">
    <citation type="submission" date="2022-06" db="EMBL/GenBank/DDBJ databases">
        <title>Paraconexibacter antarcticus.</title>
        <authorList>
            <person name="Kim C.S."/>
        </authorList>
    </citation>
    <scope>NUCLEOTIDE SEQUENCE [LARGE SCALE GENOMIC DNA]</scope>
    <source>
        <strain evidence="1 2">02-257</strain>
    </source>
</reference>
<organism evidence="1 2">
    <name type="scientific">Paraconexibacter antarcticus</name>
    <dbReference type="NCBI Taxonomy" id="2949664"/>
    <lineage>
        <taxon>Bacteria</taxon>
        <taxon>Bacillati</taxon>
        <taxon>Actinomycetota</taxon>
        <taxon>Thermoleophilia</taxon>
        <taxon>Solirubrobacterales</taxon>
        <taxon>Paraconexibacteraceae</taxon>
        <taxon>Paraconexibacter</taxon>
    </lineage>
</organism>
<dbReference type="Proteomes" id="UP001056035">
    <property type="component" value="Chromosome"/>
</dbReference>
<dbReference type="SUPFAM" id="SSF53254">
    <property type="entry name" value="Phosphoglycerate mutase-like"/>
    <property type="match status" value="1"/>
</dbReference>
<dbReference type="PANTHER" id="PTHR48100">
    <property type="entry name" value="BROAD-SPECIFICITY PHOSPHATASE YOR283W-RELATED"/>
    <property type="match status" value="1"/>
</dbReference>
<sequence length="191" mass="19799">MPDLWLIRHAPAAGNIGGTFMGQLDAEPDAAGLERAAALAGTIAADVVLTSPLRRAALTAAALFPDQARTEDARLMERHLGAWQGRVRTEVAAERPEAFTGTGTLDLRVTPPGGESFAVLQARVGAVLAEVAARPDGTTVALVAHNGVLRTARVLLGLLDVETASRTAERFAEPDRVAVTPGRLGPSASAP</sequence>
<proteinExistence type="predicted"/>
<protein>
    <submittedName>
        <fullName evidence="1">Histidine phosphatase family protein</fullName>
    </submittedName>
</protein>